<keyword evidence="3" id="KW-1185">Reference proteome</keyword>
<keyword evidence="1" id="KW-0732">Signal</keyword>
<dbReference type="PROSITE" id="PS51257">
    <property type="entry name" value="PROKAR_LIPOPROTEIN"/>
    <property type="match status" value="1"/>
</dbReference>
<dbReference type="InterPro" id="IPR006059">
    <property type="entry name" value="SBP"/>
</dbReference>
<dbReference type="Pfam" id="PF01547">
    <property type="entry name" value="SBP_bac_1"/>
    <property type="match status" value="1"/>
</dbReference>
<evidence type="ECO:0000313" key="3">
    <source>
        <dbReference type="Proteomes" id="UP001183176"/>
    </source>
</evidence>
<protein>
    <recommendedName>
        <fullName evidence="4">Extracellular solute-binding protein</fullName>
    </recommendedName>
</protein>
<dbReference type="Proteomes" id="UP001183176">
    <property type="component" value="Unassembled WGS sequence"/>
</dbReference>
<feature type="signal peptide" evidence="1">
    <location>
        <begin position="1"/>
        <end position="27"/>
    </location>
</feature>
<dbReference type="InterPro" id="IPR050490">
    <property type="entry name" value="Bact_solute-bd_prot1"/>
</dbReference>
<dbReference type="EMBL" id="JAVREH010000006">
    <property type="protein sequence ID" value="MDT0261213.1"/>
    <property type="molecule type" value="Genomic_DNA"/>
</dbReference>
<dbReference type="SUPFAM" id="SSF53850">
    <property type="entry name" value="Periplasmic binding protein-like II"/>
    <property type="match status" value="1"/>
</dbReference>
<evidence type="ECO:0000256" key="1">
    <source>
        <dbReference type="SAM" id="SignalP"/>
    </source>
</evidence>
<comment type="caution">
    <text evidence="2">The sequence shown here is derived from an EMBL/GenBank/DDBJ whole genome shotgun (WGS) entry which is preliminary data.</text>
</comment>
<accession>A0ABU2J8A3</accession>
<reference evidence="3" key="1">
    <citation type="submission" date="2023-07" db="EMBL/GenBank/DDBJ databases">
        <title>30 novel species of actinomycetes from the DSMZ collection.</title>
        <authorList>
            <person name="Nouioui I."/>
        </authorList>
    </citation>
    <scope>NUCLEOTIDE SEQUENCE [LARGE SCALE GENOMIC DNA]</scope>
    <source>
        <strain evidence="3">DSM 44399</strain>
    </source>
</reference>
<proteinExistence type="predicted"/>
<sequence>MRTTCIRHARRTATTTVTGVLALSLLAACGSGKSTGSERSSGKVKISVVSLKPGSEKAAVDTFNAQVKQFEQENPNIEVTPKEYEWKATTFAAQLAGNTLPTEFTVPFTDGKTLIERKQLANLSSEVKALPYAATFNPKVLSAGQATNGDIYGIPWAAYGIGLQYNRTLFTKAGLDPDKPPASWGEVRSDAKQIAARTGQAGYAQMTQSGTGGWMLTTLSYALGGRMEQADGNKVTATVNNPQTKQALQKLHDMRWDDNSMGSNFLYDWGGMNQAFAAGKVGMYMGGSDVYTSLVQQNKINPADYGLAVLPLDSSSTEAGILGGGSLAVVSAKASQAQKDAAVKWIDFYYMRKLTKQDAAVLDAKTLAQGKQPVGTPSLPIFDKATLDKSNEWIKSYVNVPLKQMTSFTSGVFSQNLVAEPAAQTQALYGALDPVVQAVLTDRNADIDSLLSKADSDVQTILDRG</sequence>
<organism evidence="2 3">
    <name type="scientific">Jatrophihabitans lederbergiae</name>
    <dbReference type="NCBI Taxonomy" id="3075547"/>
    <lineage>
        <taxon>Bacteria</taxon>
        <taxon>Bacillati</taxon>
        <taxon>Actinomycetota</taxon>
        <taxon>Actinomycetes</taxon>
        <taxon>Jatrophihabitantales</taxon>
        <taxon>Jatrophihabitantaceae</taxon>
        <taxon>Jatrophihabitans</taxon>
    </lineage>
</organism>
<dbReference type="RefSeq" id="WP_311422366.1">
    <property type="nucleotide sequence ID" value="NZ_JAVREH010000006.1"/>
</dbReference>
<evidence type="ECO:0000313" key="2">
    <source>
        <dbReference type="EMBL" id="MDT0261213.1"/>
    </source>
</evidence>
<name>A0ABU2J8A3_9ACTN</name>
<feature type="chain" id="PRO_5045882254" description="Extracellular solute-binding protein" evidence="1">
    <location>
        <begin position="28"/>
        <end position="465"/>
    </location>
</feature>
<dbReference type="PANTHER" id="PTHR43649:SF16">
    <property type="entry name" value="SUGAR-BINDING LIPOPROTEIN"/>
    <property type="match status" value="1"/>
</dbReference>
<dbReference type="Gene3D" id="3.40.190.10">
    <property type="entry name" value="Periplasmic binding protein-like II"/>
    <property type="match status" value="1"/>
</dbReference>
<evidence type="ECO:0008006" key="4">
    <source>
        <dbReference type="Google" id="ProtNLM"/>
    </source>
</evidence>
<dbReference type="PANTHER" id="PTHR43649">
    <property type="entry name" value="ARABINOSE-BINDING PROTEIN-RELATED"/>
    <property type="match status" value="1"/>
</dbReference>
<gene>
    <name evidence="2" type="ORF">RM423_07365</name>
</gene>